<feature type="transmembrane region" description="Helical" evidence="1">
    <location>
        <begin position="72"/>
        <end position="93"/>
    </location>
</feature>
<dbReference type="GO" id="GO:0016989">
    <property type="term" value="F:sigma factor antagonist activity"/>
    <property type="evidence" value="ECO:0007669"/>
    <property type="project" value="TreeGrafter"/>
</dbReference>
<keyword evidence="1" id="KW-0472">Membrane</keyword>
<dbReference type="InterPro" id="IPR032508">
    <property type="entry name" value="FecR_C"/>
</dbReference>
<evidence type="ECO:0000256" key="1">
    <source>
        <dbReference type="SAM" id="Phobius"/>
    </source>
</evidence>
<organism evidence="4 5">
    <name type="scientific">Chitinophaga caeni</name>
    <dbReference type="NCBI Taxonomy" id="2029983"/>
    <lineage>
        <taxon>Bacteria</taxon>
        <taxon>Pseudomonadati</taxon>
        <taxon>Bacteroidota</taxon>
        <taxon>Chitinophagia</taxon>
        <taxon>Chitinophagales</taxon>
        <taxon>Chitinophagaceae</taxon>
        <taxon>Chitinophaga</taxon>
    </lineage>
</organism>
<dbReference type="Pfam" id="PF16344">
    <property type="entry name" value="FecR_C"/>
    <property type="match status" value="1"/>
</dbReference>
<accession>A0A291QSZ7</accession>
<dbReference type="AlphaFoldDB" id="A0A291QSZ7"/>
<proteinExistence type="predicted"/>
<dbReference type="OrthoDB" id="645173at2"/>
<feature type="domain" description="Protein FecR C-terminal" evidence="3">
    <location>
        <begin position="240"/>
        <end position="301"/>
    </location>
</feature>
<dbReference type="PIRSF" id="PIRSF018266">
    <property type="entry name" value="FecR"/>
    <property type="match status" value="1"/>
</dbReference>
<feature type="domain" description="FecR protein" evidence="2">
    <location>
        <begin position="103"/>
        <end position="197"/>
    </location>
</feature>
<keyword evidence="5" id="KW-1185">Reference proteome</keyword>
<dbReference type="EMBL" id="CP023777">
    <property type="protein sequence ID" value="ATL47098.1"/>
    <property type="molecule type" value="Genomic_DNA"/>
</dbReference>
<reference evidence="4 5" key="1">
    <citation type="submission" date="2017-10" db="EMBL/GenBank/DDBJ databases">
        <title>Paenichitinophaga pekingensis gen. nov., sp. nov., isolated from activated sludge.</title>
        <authorList>
            <person name="Jin D."/>
            <person name="Kong X."/>
            <person name="Deng Y."/>
            <person name="Bai Z."/>
        </authorList>
    </citation>
    <scope>NUCLEOTIDE SEQUENCE [LARGE SCALE GENOMIC DNA]</scope>
    <source>
        <strain evidence="4 5">13</strain>
    </source>
</reference>
<keyword evidence="1" id="KW-1133">Transmembrane helix</keyword>
<sequence>MDRQELLEQIDKYLSGQLSAEEADQLDQVLNEMARAGRFPGIMPKGNKKELLKAQLFSEIRQRIKPGRKLQWIRWAAAAAILVFVSLGLGLLFKNEPVHFISLKTGTGERKKITLPDQSVVWMGPGTELSYAEKFLDHRKIVLKNGAAFFDVQSLPDHPFQVDIDSLTVDVLGTSFQITAYEEYQYWAVGVSSGKVQVRKYDQVLGIVTAENLLKINKEKYQVVSKSISNVDIESLVNNKINFEDMPLNDALVLLGKYYPVTFSSHERSEVRITGSLSANLKIGQVIRVLQELVPKDIKFTKLSEGQYLVE</sequence>
<dbReference type="PANTHER" id="PTHR30273:SF2">
    <property type="entry name" value="PROTEIN FECR"/>
    <property type="match status" value="1"/>
</dbReference>
<protein>
    <submittedName>
        <fullName evidence="4">Uncharacterized protein</fullName>
    </submittedName>
</protein>
<dbReference type="KEGG" id="cbae:COR50_07810"/>
<keyword evidence="1" id="KW-0812">Transmembrane</keyword>
<dbReference type="PANTHER" id="PTHR30273">
    <property type="entry name" value="PERIPLASMIC SIGNAL SENSOR AND SIGMA FACTOR ACTIVATOR FECR-RELATED"/>
    <property type="match status" value="1"/>
</dbReference>
<evidence type="ECO:0000313" key="5">
    <source>
        <dbReference type="Proteomes" id="UP000220133"/>
    </source>
</evidence>
<dbReference type="InterPro" id="IPR006860">
    <property type="entry name" value="FecR"/>
</dbReference>
<dbReference type="Proteomes" id="UP000220133">
    <property type="component" value="Chromosome"/>
</dbReference>
<gene>
    <name evidence="4" type="ORF">COR50_07810</name>
</gene>
<dbReference type="Gene3D" id="3.55.50.30">
    <property type="match status" value="1"/>
</dbReference>
<dbReference type="Pfam" id="PF04773">
    <property type="entry name" value="FecR"/>
    <property type="match status" value="1"/>
</dbReference>
<evidence type="ECO:0000313" key="4">
    <source>
        <dbReference type="EMBL" id="ATL47098.1"/>
    </source>
</evidence>
<dbReference type="RefSeq" id="WP_098193482.1">
    <property type="nucleotide sequence ID" value="NZ_CP023777.1"/>
</dbReference>
<name>A0A291QSZ7_9BACT</name>
<dbReference type="Gene3D" id="2.60.120.1440">
    <property type="match status" value="1"/>
</dbReference>
<evidence type="ECO:0000259" key="2">
    <source>
        <dbReference type="Pfam" id="PF04773"/>
    </source>
</evidence>
<dbReference type="InterPro" id="IPR012373">
    <property type="entry name" value="Ferrdict_sens_TM"/>
</dbReference>
<evidence type="ECO:0000259" key="3">
    <source>
        <dbReference type="Pfam" id="PF16344"/>
    </source>
</evidence>